<name>A0ABV6GAM4_9BACI</name>
<comment type="caution">
    <text evidence="4">The sequence shown here is derived from an EMBL/GenBank/DDBJ whole genome shotgun (WGS) entry which is preliminary data.</text>
</comment>
<proteinExistence type="inferred from homology"/>
<dbReference type="PIRSF" id="PIRSF004846">
    <property type="entry name" value="ModA"/>
    <property type="match status" value="1"/>
</dbReference>
<evidence type="ECO:0000256" key="1">
    <source>
        <dbReference type="ARBA" id="ARBA00009175"/>
    </source>
</evidence>
<evidence type="ECO:0000256" key="2">
    <source>
        <dbReference type="ARBA" id="ARBA00022723"/>
    </source>
</evidence>
<keyword evidence="3" id="KW-0732">Signal</keyword>
<dbReference type="EMBL" id="JBHLVO010000002">
    <property type="protein sequence ID" value="MFC0270740.1"/>
    <property type="molecule type" value="Genomic_DNA"/>
</dbReference>
<sequence>MHFLIFIFLILVISGCSYLKEQEDSSKEIQLTISAAASLRDALTEIKKEFELDHSIKVVYNYGSSGALSRQIEQGAPVDLFFSADLESFKQLGDQQYIASTSKKNLLSNELVIIVPKESSLNSLEESSKINSFAIGTPETVPAGKYAKEYLVSEGLWNQFENKFIYAKDVKQVLSYVETNNVDVGIVYRTDALRSKSVNVLSNIKKELTSPIVYPVGVLKNTNNPKEAETFYFYLQSEKAIEIFKKYGFTSID</sequence>
<keyword evidence="2" id="KW-0479">Metal-binding</keyword>
<accession>A0ABV6GAM4</accession>
<evidence type="ECO:0000313" key="4">
    <source>
        <dbReference type="EMBL" id="MFC0270740.1"/>
    </source>
</evidence>
<dbReference type="Pfam" id="PF13531">
    <property type="entry name" value="SBP_bac_11"/>
    <property type="match status" value="1"/>
</dbReference>
<dbReference type="PANTHER" id="PTHR30632">
    <property type="entry name" value="MOLYBDATE-BINDING PERIPLASMIC PROTEIN"/>
    <property type="match status" value="1"/>
</dbReference>
<dbReference type="RefSeq" id="WP_378931185.1">
    <property type="nucleotide sequence ID" value="NZ_JBHLVO010000002.1"/>
</dbReference>
<evidence type="ECO:0000313" key="5">
    <source>
        <dbReference type="Proteomes" id="UP001589854"/>
    </source>
</evidence>
<dbReference type="PANTHER" id="PTHR30632:SF0">
    <property type="entry name" value="SULFATE-BINDING PROTEIN"/>
    <property type="match status" value="1"/>
</dbReference>
<dbReference type="SUPFAM" id="SSF53850">
    <property type="entry name" value="Periplasmic binding protein-like II"/>
    <property type="match status" value="1"/>
</dbReference>
<keyword evidence="5" id="KW-1185">Reference proteome</keyword>
<protein>
    <submittedName>
        <fullName evidence="4">Molybdate ABC transporter substrate-binding protein</fullName>
    </submittedName>
</protein>
<organism evidence="4 5">
    <name type="scientific">Metabacillus herbersteinensis</name>
    <dbReference type="NCBI Taxonomy" id="283816"/>
    <lineage>
        <taxon>Bacteria</taxon>
        <taxon>Bacillati</taxon>
        <taxon>Bacillota</taxon>
        <taxon>Bacilli</taxon>
        <taxon>Bacillales</taxon>
        <taxon>Bacillaceae</taxon>
        <taxon>Metabacillus</taxon>
    </lineage>
</organism>
<dbReference type="Proteomes" id="UP001589854">
    <property type="component" value="Unassembled WGS sequence"/>
</dbReference>
<reference evidence="4 5" key="1">
    <citation type="submission" date="2024-09" db="EMBL/GenBank/DDBJ databases">
        <authorList>
            <person name="Sun Q."/>
            <person name="Mori K."/>
        </authorList>
    </citation>
    <scope>NUCLEOTIDE SEQUENCE [LARGE SCALE GENOMIC DNA]</scope>
    <source>
        <strain evidence="4 5">CCM 7228</strain>
    </source>
</reference>
<evidence type="ECO:0000256" key="3">
    <source>
        <dbReference type="ARBA" id="ARBA00022729"/>
    </source>
</evidence>
<dbReference type="InterPro" id="IPR050682">
    <property type="entry name" value="ModA/WtpA"/>
</dbReference>
<dbReference type="Gene3D" id="3.40.190.10">
    <property type="entry name" value="Periplasmic binding protein-like II"/>
    <property type="match status" value="2"/>
</dbReference>
<dbReference type="NCBIfam" id="TIGR01256">
    <property type="entry name" value="modA"/>
    <property type="match status" value="1"/>
</dbReference>
<dbReference type="InterPro" id="IPR005950">
    <property type="entry name" value="ModA"/>
</dbReference>
<gene>
    <name evidence="4" type="primary">modA</name>
    <name evidence="4" type="ORF">ACFFIX_04650</name>
</gene>
<comment type="similarity">
    <text evidence="1">Belongs to the bacterial solute-binding protein ModA family.</text>
</comment>